<evidence type="ECO:0000256" key="2">
    <source>
        <dbReference type="ARBA" id="ARBA00022598"/>
    </source>
</evidence>
<sequence>MGLLTKGNPLSWNDIVLIREKIHMAALVELLQIFELNKDRQGDSFMWVFRDTATPSPFCDVTFENKSNIIDDHIHLDSSMAGLGCCCIQVIFQAESLKENLKLHDELLPLTRIM</sequence>
<dbReference type="Pfam" id="PF03074">
    <property type="entry name" value="GCS"/>
    <property type="match status" value="1"/>
</dbReference>
<keyword evidence="4 6" id="KW-0547">Nucleotide-binding</keyword>
<proteinExistence type="inferred from homology"/>
<dbReference type="PANTHER" id="PTHR11164">
    <property type="entry name" value="GLUTAMATE CYSTEINE LIGASE"/>
    <property type="match status" value="1"/>
</dbReference>
<dbReference type="Proteomes" id="UP000663852">
    <property type="component" value="Unassembled WGS sequence"/>
</dbReference>
<evidence type="ECO:0000256" key="1">
    <source>
        <dbReference type="ARBA" id="ARBA00012220"/>
    </source>
</evidence>
<evidence type="ECO:0000313" key="8">
    <source>
        <dbReference type="Proteomes" id="UP000663852"/>
    </source>
</evidence>
<dbReference type="UniPathway" id="UPA00142">
    <property type="reaction ID" value="UER00209"/>
</dbReference>
<dbReference type="AlphaFoldDB" id="A0A814KVN5"/>
<evidence type="ECO:0000256" key="5">
    <source>
        <dbReference type="ARBA" id="ARBA00022840"/>
    </source>
</evidence>
<reference evidence="7" key="1">
    <citation type="submission" date="2021-02" db="EMBL/GenBank/DDBJ databases">
        <authorList>
            <person name="Nowell W R."/>
        </authorList>
    </citation>
    <scope>NUCLEOTIDE SEQUENCE</scope>
</reference>
<name>A0A814KVN5_ADIRI</name>
<evidence type="ECO:0000256" key="3">
    <source>
        <dbReference type="ARBA" id="ARBA00022684"/>
    </source>
</evidence>
<keyword evidence="5 6" id="KW-0067">ATP-binding</keyword>
<dbReference type="OrthoDB" id="7939818at2759"/>
<keyword evidence="3 6" id="KW-0317">Glutathione biosynthesis</keyword>
<comment type="caution">
    <text evidence="7">The sequence shown here is derived from an EMBL/GenBank/DDBJ whole genome shotgun (WGS) entry which is preliminary data.</text>
</comment>
<dbReference type="InterPro" id="IPR004308">
    <property type="entry name" value="GCS"/>
</dbReference>
<dbReference type="PANTHER" id="PTHR11164:SF0">
    <property type="entry name" value="GLUTAMATE--CYSTEINE LIGASE CATALYTIC SUBUNIT"/>
    <property type="match status" value="1"/>
</dbReference>
<dbReference type="EC" id="6.3.2.2" evidence="1 6"/>
<dbReference type="GO" id="GO:0017109">
    <property type="term" value="C:glutamate-cysteine ligase complex"/>
    <property type="evidence" value="ECO:0007669"/>
    <property type="project" value="TreeGrafter"/>
</dbReference>
<organism evidence="7 8">
    <name type="scientific">Adineta ricciae</name>
    <name type="common">Rotifer</name>
    <dbReference type="NCBI Taxonomy" id="249248"/>
    <lineage>
        <taxon>Eukaryota</taxon>
        <taxon>Metazoa</taxon>
        <taxon>Spiralia</taxon>
        <taxon>Gnathifera</taxon>
        <taxon>Rotifera</taxon>
        <taxon>Eurotatoria</taxon>
        <taxon>Bdelloidea</taxon>
        <taxon>Adinetida</taxon>
        <taxon>Adinetidae</taxon>
        <taxon>Adineta</taxon>
    </lineage>
</organism>
<dbReference type="GO" id="GO:0005524">
    <property type="term" value="F:ATP binding"/>
    <property type="evidence" value="ECO:0007669"/>
    <property type="project" value="UniProtKB-UniRule"/>
</dbReference>
<comment type="pathway">
    <text evidence="6">Sulfur metabolism; glutathione biosynthesis; glutathione from L-cysteine and L-glutamate: step 1/2.</text>
</comment>
<evidence type="ECO:0000256" key="4">
    <source>
        <dbReference type="ARBA" id="ARBA00022741"/>
    </source>
</evidence>
<dbReference type="EMBL" id="CAJNOJ010000080">
    <property type="protein sequence ID" value="CAF1057552.1"/>
    <property type="molecule type" value="Genomic_DNA"/>
</dbReference>
<dbReference type="Gene3D" id="3.30.590.50">
    <property type="match status" value="1"/>
</dbReference>
<evidence type="ECO:0000256" key="6">
    <source>
        <dbReference type="RuleBase" id="RU367135"/>
    </source>
</evidence>
<comment type="similarity">
    <text evidence="6">Belongs to the glutamate--cysteine ligase type 3 family.</text>
</comment>
<keyword evidence="2 6" id="KW-0436">Ligase</keyword>
<gene>
    <name evidence="7" type="ORF">EDS130_LOCUS17742</name>
</gene>
<dbReference type="GO" id="GO:0006750">
    <property type="term" value="P:glutathione biosynthetic process"/>
    <property type="evidence" value="ECO:0007669"/>
    <property type="project" value="UniProtKB-UniRule"/>
</dbReference>
<evidence type="ECO:0000313" key="7">
    <source>
        <dbReference type="EMBL" id="CAF1057552.1"/>
    </source>
</evidence>
<accession>A0A814KVN5</accession>
<dbReference type="GO" id="GO:0004357">
    <property type="term" value="F:glutamate-cysteine ligase activity"/>
    <property type="evidence" value="ECO:0007669"/>
    <property type="project" value="UniProtKB-UniRule"/>
</dbReference>
<comment type="catalytic activity">
    <reaction evidence="6">
        <text>L-cysteine + L-glutamate + ATP = gamma-L-glutamyl-L-cysteine + ADP + phosphate + H(+)</text>
        <dbReference type="Rhea" id="RHEA:13285"/>
        <dbReference type="ChEBI" id="CHEBI:15378"/>
        <dbReference type="ChEBI" id="CHEBI:29985"/>
        <dbReference type="ChEBI" id="CHEBI:30616"/>
        <dbReference type="ChEBI" id="CHEBI:35235"/>
        <dbReference type="ChEBI" id="CHEBI:43474"/>
        <dbReference type="ChEBI" id="CHEBI:58173"/>
        <dbReference type="ChEBI" id="CHEBI:456216"/>
        <dbReference type="EC" id="6.3.2.2"/>
    </reaction>
</comment>
<protein>
    <recommendedName>
        <fullName evidence="1 6">Glutamate--cysteine ligase</fullName>
        <ecNumber evidence="1 6">6.3.2.2</ecNumber>
    </recommendedName>
    <alternativeName>
        <fullName evidence="6">Gamma-ECS</fullName>
    </alternativeName>
    <alternativeName>
        <fullName evidence="6">Gamma-glutamylcysteine synthetase</fullName>
    </alternativeName>
</protein>